<sequence>MNGYNLQQNALVTFEEMRGPATGIVICPKPRRVCVSPNMPTRPLRWKLCQQGEESNSKIGAELIDIISRKNYGEEQNSNLEASSPPFFFGSPPVRAVNPLVKDSQFGCEKLTPQSRSSFSSSPGLSSPTSASSTALFSPSSPLRKGGCVRMKFGNKTAAVRVVGFDCNVPAFA</sequence>
<gene>
    <name evidence="2" type="ORF">VNO77_15296</name>
</gene>
<evidence type="ECO:0000256" key="1">
    <source>
        <dbReference type="SAM" id="MobiDB-lite"/>
    </source>
</evidence>
<feature type="region of interest" description="Disordered" evidence="1">
    <location>
        <begin position="112"/>
        <end position="138"/>
    </location>
</feature>
<protein>
    <submittedName>
        <fullName evidence="2">Uncharacterized protein</fullName>
    </submittedName>
</protein>
<comment type="caution">
    <text evidence="2">The sequence shown here is derived from an EMBL/GenBank/DDBJ whole genome shotgun (WGS) entry which is preliminary data.</text>
</comment>
<proteinExistence type="predicted"/>
<accession>A0AAN9M2J7</accession>
<organism evidence="2 3">
    <name type="scientific">Canavalia gladiata</name>
    <name type="common">Sword bean</name>
    <name type="synonym">Dolichos gladiatus</name>
    <dbReference type="NCBI Taxonomy" id="3824"/>
    <lineage>
        <taxon>Eukaryota</taxon>
        <taxon>Viridiplantae</taxon>
        <taxon>Streptophyta</taxon>
        <taxon>Embryophyta</taxon>
        <taxon>Tracheophyta</taxon>
        <taxon>Spermatophyta</taxon>
        <taxon>Magnoliopsida</taxon>
        <taxon>eudicotyledons</taxon>
        <taxon>Gunneridae</taxon>
        <taxon>Pentapetalae</taxon>
        <taxon>rosids</taxon>
        <taxon>fabids</taxon>
        <taxon>Fabales</taxon>
        <taxon>Fabaceae</taxon>
        <taxon>Papilionoideae</taxon>
        <taxon>50 kb inversion clade</taxon>
        <taxon>NPAAA clade</taxon>
        <taxon>indigoferoid/millettioid clade</taxon>
        <taxon>Phaseoleae</taxon>
        <taxon>Canavalia</taxon>
    </lineage>
</organism>
<keyword evidence="3" id="KW-1185">Reference proteome</keyword>
<reference evidence="2 3" key="1">
    <citation type="submission" date="2024-01" db="EMBL/GenBank/DDBJ databases">
        <title>The genomes of 5 underutilized Papilionoideae crops provide insights into root nodulation and disease resistanc.</title>
        <authorList>
            <person name="Jiang F."/>
        </authorList>
    </citation>
    <scope>NUCLEOTIDE SEQUENCE [LARGE SCALE GENOMIC DNA]</scope>
    <source>
        <strain evidence="2">LVBAO_FW01</strain>
        <tissue evidence="2">Leaves</tissue>
    </source>
</reference>
<dbReference type="EMBL" id="JAYMYQ010000003">
    <property type="protein sequence ID" value="KAK7344979.1"/>
    <property type="molecule type" value="Genomic_DNA"/>
</dbReference>
<dbReference type="AlphaFoldDB" id="A0AAN9M2J7"/>
<name>A0AAN9M2J7_CANGL</name>
<dbReference type="PANTHER" id="PTHR33384:SF52">
    <property type="entry name" value="DUF3741 DOMAIN-CONTAINING PROTEIN"/>
    <property type="match status" value="1"/>
</dbReference>
<evidence type="ECO:0000313" key="3">
    <source>
        <dbReference type="Proteomes" id="UP001367508"/>
    </source>
</evidence>
<dbReference type="Proteomes" id="UP001367508">
    <property type="component" value="Unassembled WGS sequence"/>
</dbReference>
<dbReference type="PANTHER" id="PTHR33384">
    <property type="entry name" value="EXPRESSED PROTEIN"/>
    <property type="match status" value="1"/>
</dbReference>
<feature type="compositionally biased region" description="Low complexity" evidence="1">
    <location>
        <begin position="115"/>
        <end position="138"/>
    </location>
</feature>
<evidence type="ECO:0000313" key="2">
    <source>
        <dbReference type="EMBL" id="KAK7344979.1"/>
    </source>
</evidence>